<keyword evidence="3" id="KW-1185">Reference proteome</keyword>
<accession>A0A8T0N9G7</accession>
<sequence length="188" mass="20165">MVPNLSLCIYACSWSKCCLESMPAEQDQLPHGTIPAGIKPGPGSNGTARNHSNQFAAITRIKARSVLPNRVWHRKESCSMQSSRTTGATQPFWPPSPGDLSLTPTILSAPSRHASFPFDRRPPPRPSRRATSLPPHAGSLPPRPEAAAALTPAPPPPPPPPPSSPLSLPLYVLPKPLHAVERHLLPPI</sequence>
<gene>
    <name evidence="2" type="ORF">PVAP13_9KG381058</name>
</gene>
<protein>
    <submittedName>
        <fullName evidence="2">Uncharacterized protein</fullName>
    </submittedName>
</protein>
<feature type="region of interest" description="Disordered" evidence="1">
    <location>
        <begin position="75"/>
        <end position="170"/>
    </location>
</feature>
<proteinExistence type="predicted"/>
<dbReference type="AlphaFoldDB" id="A0A8T0N9G7"/>
<comment type="caution">
    <text evidence="2">The sequence shown here is derived from an EMBL/GenBank/DDBJ whole genome shotgun (WGS) entry which is preliminary data.</text>
</comment>
<organism evidence="2 3">
    <name type="scientific">Panicum virgatum</name>
    <name type="common">Blackwell switchgrass</name>
    <dbReference type="NCBI Taxonomy" id="38727"/>
    <lineage>
        <taxon>Eukaryota</taxon>
        <taxon>Viridiplantae</taxon>
        <taxon>Streptophyta</taxon>
        <taxon>Embryophyta</taxon>
        <taxon>Tracheophyta</taxon>
        <taxon>Spermatophyta</taxon>
        <taxon>Magnoliopsida</taxon>
        <taxon>Liliopsida</taxon>
        <taxon>Poales</taxon>
        <taxon>Poaceae</taxon>
        <taxon>PACMAD clade</taxon>
        <taxon>Panicoideae</taxon>
        <taxon>Panicodae</taxon>
        <taxon>Paniceae</taxon>
        <taxon>Panicinae</taxon>
        <taxon>Panicum</taxon>
        <taxon>Panicum sect. Hiantes</taxon>
    </lineage>
</organism>
<evidence type="ECO:0000256" key="1">
    <source>
        <dbReference type="SAM" id="MobiDB-lite"/>
    </source>
</evidence>
<evidence type="ECO:0000313" key="2">
    <source>
        <dbReference type="EMBL" id="KAG2544799.1"/>
    </source>
</evidence>
<evidence type="ECO:0000313" key="3">
    <source>
        <dbReference type="Proteomes" id="UP000823388"/>
    </source>
</evidence>
<name>A0A8T0N9G7_PANVG</name>
<dbReference type="EMBL" id="CM029053">
    <property type="protein sequence ID" value="KAG2544799.1"/>
    <property type="molecule type" value="Genomic_DNA"/>
</dbReference>
<dbReference type="Proteomes" id="UP000823388">
    <property type="component" value="Chromosome 9K"/>
</dbReference>
<feature type="compositionally biased region" description="Polar residues" evidence="1">
    <location>
        <begin position="78"/>
        <end position="89"/>
    </location>
</feature>
<feature type="compositionally biased region" description="Pro residues" evidence="1">
    <location>
        <begin position="152"/>
        <end position="164"/>
    </location>
</feature>
<reference evidence="2" key="1">
    <citation type="submission" date="2020-05" db="EMBL/GenBank/DDBJ databases">
        <title>WGS assembly of Panicum virgatum.</title>
        <authorList>
            <person name="Lovell J.T."/>
            <person name="Jenkins J."/>
            <person name="Shu S."/>
            <person name="Juenger T.E."/>
            <person name="Schmutz J."/>
        </authorList>
    </citation>
    <scope>NUCLEOTIDE SEQUENCE</scope>
    <source>
        <strain evidence="2">AP13</strain>
    </source>
</reference>